<sequence>MINWIQGRRIVYTRRSVLLPAASLDRISIRSAIVERKVTERCADAAAIIQHLLRHHRIPSPPRKILTLYNLLTLLHPPSLLSQGLHQRNLNPDRTTATR</sequence>
<evidence type="ECO:0000313" key="1">
    <source>
        <dbReference type="EMBL" id="CAH1407803.1"/>
    </source>
</evidence>
<dbReference type="EMBL" id="OV725083">
    <property type="protein sequence ID" value="CAH1407803.1"/>
    <property type="molecule type" value="Genomic_DNA"/>
</dbReference>
<keyword evidence="2" id="KW-1185">Reference proteome</keyword>
<protein>
    <submittedName>
        <fullName evidence="1">Uncharacterized protein</fullName>
    </submittedName>
</protein>
<dbReference type="AlphaFoldDB" id="A0A9P0MZ72"/>
<dbReference type="Proteomes" id="UP001152798">
    <property type="component" value="Chromosome 7"/>
</dbReference>
<name>A0A9P0MZ72_NEZVI</name>
<gene>
    <name evidence="1" type="ORF">NEZAVI_LOCUS15437</name>
</gene>
<evidence type="ECO:0000313" key="2">
    <source>
        <dbReference type="Proteomes" id="UP001152798"/>
    </source>
</evidence>
<reference evidence="1" key="1">
    <citation type="submission" date="2022-01" db="EMBL/GenBank/DDBJ databases">
        <authorList>
            <person name="King R."/>
        </authorList>
    </citation>
    <scope>NUCLEOTIDE SEQUENCE</scope>
</reference>
<proteinExistence type="predicted"/>
<organism evidence="1 2">
    <name type="scientific">Nezara viridula</name>
    <name type="common">Southern green stink bug</name>
    <name type="synonym">Cimex viridulus</name>
    <dbReference type="NCBI Taxonomy" id="85310"/>
    <lineage>
        <taxon>Eukaryota</taxon>
        <taxon>Metazoa</taxon>
        <taxon>Ecdysozoa</taxon>
        <taxon>Arthropoda</taxon>
        <taxon>Hexapoda</taxon>
        <taxon>Insecta</taxon>
        <taxon>Pterygota</taxon>
        <taxon>Neoptera</taxon>
        <taxon>Paraneoptera</taxon>
        <taxon>Hemiptera</taxon>
        <taxon>Heteroptera</taxon>
        <taxon>Panheteroptera</taxon>
        <taxon>Pentatomomorpha</taxon>
        <taxon>Pentatomoidea</taxon>
        <taxon>Pentatomidae</taxon>
        <taxon>Pentatominae</taxon>
        <taxon>Nezara</taxon>
    </lineage>
</organism>
<accession>A0A9P0MZ72</accession>